<dbReference type="InterPro" id="IPR006286">
    <property type="entry name" value="C56_PfpI-like"/>
</dbReference>
<evidence type="ECO:0000313" key="4">
    <source>
        <dbReference type="Proteomes" id="UP001610100"/>
    </source>
</evidence>
<accession>A0ABW7MTX9</accession>
<dbReference type="CDD" id="cd03134">
    <property type="entry name" value="GATase1_PfpI_like"/>
    <property type="match status" value="1"/>
</dbReference>
<dbReference type="InterPro" id="IPR029062">
    <property type="entry name" value="Class_I_gatase-like"/>
</dbReference>
<dbReference type="Pfam" id="PF01965">
    <property type="entry name" value="DJ-1_PfpI"/>
    <property type="match status" value="1"/>
</dbReference>
<evidence type="ECO:0000256" key="1">
    <source>
        <dbReference type="ARBA" id="ARBA00008542"/>
    </source>
</evidence>
<proteinExistence type="inferred from homology"/>
<reference evidence="3 4" key="1">
    <citation type="submission" date="2024-02" db="EMBL/GenBank/DDBJ databases">
        <title>A Gaetbulibacter species isolated from tidal flats and genomic insights of their niches.</title>
        <authorList>
            <person name="Ye Y."/>
        </authorList>
    </citation>
    <scope>NUCLEOTIDE SEQUENCE [LARGE SCALE GENOMIC DNA]</scope>
    <source>
        <strain evidence="3 4">KYW382</strain>
    </source>
</reference>
<organism evidence="3 4">
    <name type="scientific">Gaetbulibacter aestuarii</name>
    <dbReference type="NCBI Taxonomy" id="1502358"/>
    <lineage>
        <taxon>Bacteria</taxon>
        <taxon>Pseudomonadati</taxon>
        <taxon>Bacteroidota</taxon>
        <taxon>Flavobacteriia</taxon>
        <taxon>Flavobacteriales</taxon>
        <taxon>Flavobacteriaceae</taxon>
        <taxon>Gaetbulibacter</taxon>
    </lineage>
</organism>
<dbReference type="Gene3D" id="3.40.50.880">
    <property type="match status" value="1"/>
</dbReference>
<gene>
    <name evidence="3" type="ORF">V8G58_00040</name>
</gene>
<evidence type="ECO:0000313" key="3">
    <source>
        <dbReference type="EMBL" id="MFH6770304.1"/>
    </source>
</evidence>
<dbReference type="PROSITE" id="PS51276">
    <property type="entry name" value="PEPTIDASE_C56_PFPI"/>
    <property type="match status" value="1"/>
</dbReference>
<sequence>MENLNKKTVAILATNGFEESELREPKRALEKAGADVHIVSIDGGEIRGWSDGNWSTETIKVDKQIDEVTQSDYNALMLPGGVINPDLLRRDAKAVNFVKSFFEKRKPVGAICHAPWLLAEADVLRGRKVTSFNSIKTDIKNAGAYWVDEEVVVDEGLVTSRSPKDLPAFCDKLVEEVYEGKHEMQTA</sequence>
<dbReference type="PANTHER" id="PTHR42733">
    <property type="entry name" value="DJ-1 PROTEIN"/>
    <property type="match status" value="1"/>
</dbReference>
<keyword evidence="3" id="KW-0315">Glutamine amidotransferase</keyword>
<dbReference type="InterPro" id="IPR002818">
    <property type="entry name" value="DJ-1/PfpI"/>
</dbReference>
<comment type="similarity">
    <text evidence="1">Belongs to the peptidase C56 family.</text>
</comment>
<dbReference type="Proteomes" id="UP001610100">
    <property type="component" value="Unassembled WGS sequence"/>
</dbReference>
<evidence type="ECO:0000259" key="2">
    <source>
        <dbReference type="Pfam" id="PF01965"/>
    </source>
</evidence>
<feature type="domain" description="DJ-1/PfpI" evidence="2">
    <location>
        <begin position="7"/>
        <end position="176"/>
    </location>
</feature>
<keyword evidence="4" id="KW-1185">Reference proteome</keyword>
<dbReference type="RefSeq" id="WP_344738349.1">
    <property type="nucleotide sequence ID" value="NZ_BAABAY010000001.1"/>
</dbReference>
<comment type="caution">
    <text evidence="3">The sequence shown here is derived from an EMBL/GenBank/DDBJ whole genome shotgun (WGS) entry which is preliminary data.</text>
</comment>
<name>A0ABW7MTX9_9FLAO</name>
<dbReference type="SUPFAM" id="SSF52317">
    <property type="entry name" value="Class I glutamine amidotransferase-like"/>
    <property type="match status" value="1"/>
</dbReference>
<dbReference type="NCBIfam" id="TIGR01382">
    <property type="entry name" value="PfpI"/>
    <property type="match status" value="1"/>
</dbReference>
<protein>
    <submittedName>
        <fullName evidence="3">Type 1 glutamine amidotransferase domain-containing protein</fullName>
    </submittedName>
</protein>
<dbReference type="EMBL" id="JBAWKB010000001">
    <property type="protein sequence ID" value="MFH6770304.1"/>
    <property type="molecule type" value="Genomic_DNA"/>
</dbReference>
<dbReference type="PANTHER" id="PTHR42733:SF12">
    <property type="entry name" value="PROTEINASE"/>
    <property type="match status" value="1"/>
</dbReference>